<dbReference type="InterPro" id="IPR043461">
    <property type="entry name" value="LpxH-like"/>
</dbReference>
<evidence type="ECO:0000256" key="4">
    <source>
        <dbReference type="ARBA" id="ARBA00022556"/>
    </source>
</evidence>
<evidence type="ECO:0000256" key="1">
    <source>
        <dbReference type="ARBA" id="ARBA00022475"/>
    </source>
</evidence>
<dbReference type="Pfam" id="PF00149">
    <property type="entry name" value="Metallophos"/>
    <property type="match status" value="1"/>
</dbReference>
<keyword evidence="2 10" id="KW-0444">Lipid biosynthesis</keyword>
<feature type="binding site" evidence="10">
    <location>
        <position position="160"/>
    </location>
    <ligand>
        <name>substrate</name>
    </ligand>
</feature>
<evidence type="ECO:0000313" key="12">
    <source>
        <dbReference type="EMBL" id="EAW29946.1"/>
    </source>
</evidence>
<dbReference type="UniPathway" id="UPA00359">
    <property type="reaction ID" value="UER00480"/>
</dbReference>
<comment type="caution">
    <text evidence="12">The sequence shown here is derived from an EMBL/GenBank/DDBJ whole genome shotgun (WGS) entry which is preliminary data.</text>
</comment>
<evidence type="ECO:0000256" key="5">
    <source>
        <dbReference type="ARBA" id="ARBA00022723"/>
    </source>
</evidence>
<comment type="subcellular location">
    <subcellularLocation>
        <location evidence="10">Cell inner membrane</location>
        <topology evidence="10">Peripheral membrane protein</topology>
        <orientation evidence="10">Cytoplasmic side</orientation>
    </subcellularLocation>
</comment>
<evidence type="ECO:0000259" key="11">
    <source>
        <dbReference type="Pfam" id="PF00149"/>
    </source>
</evidence>
<evidence type="ECO:0000256" key="6">
    <source>
        <dbReference type="ARBA" id="ARBA00022801"/>
    </source>
</evidence>
<protein>
    <recommendedName>
        <fullName evidence="10">UDP-2,3-diacylglucosamine hydrolase</fullName>
        <ecNumber evidence="10">3.6.1.54</ecNumber>
    </recommendedName>
    <alternativeName>
        <fullName evidence="10">UDP-2,3-diacylglucosamine diphosphatase</fullName>
    </alternativeName>
</protein>
<dbReference type="GO" id="GO:0019897">
    <property type="term" value="C:extrinsic component of plasma membrane"/>
    <property type="evidence" value="ECO:0007669"/>
    <property type="project" value="UniProtKB-UniRule"/>
</dbReference>
<dbReference type="STRING" id="247633.GP2143_06624"/>
<dbReference type="InterPro" id="IPR010138">
    <property type="entry name" value="UDP-diacylglucosamine_Hdrlase"/>
</dbReference>
<dbReference type="Proteomes" id="UP000004931">
    <property type="component" value="Unassembled WGS sequence"/>
</dbReference>
<feature type="binding site" evidence="10">
    <location>
        <position position="195"/>
    </location>
    <ligand>
        <name>substrate</name>
    </ligand>
</feature>
<keyword evidence="1 10" id="KW-1003">Cell membrane</keyword>
<feature type="binding site" evidence="10">
    <location>
        <position position="197"/>
    </location>
    <ligand>
        <name>Mn(2+)</name>
        <dbReference type="ChEBI" id="CHEBI:29035"/>
        <label>1</label>
    </ligand>
</feature>
<dbReference type="GO" id="GO:0005737">
    <property type="term" value="C:cytoplasm"/>
    <property type="evidence" value="ECO:0007669"/>
    <property type="project" value="InterPro"/>
</dbReference>
<dbReference type="NCBIfam" id="TIGR01854">
    <property type="entry name" value="lipid_A_lpxH"/>
    <property type="match status" value="1"/>
</dbReference>
<feature type="binding site" evidence="10">
    <location>
        <position position="41"/>
    </location>
    <ligand>
        <name>Mn(2+)</name>
        <dbReference type="ChEBI" id="CHEBI:29035"/>
        <label>2</label>
    </ligand>
</feature>
<dbReference type="EMBL" id="AAVT01000012">
    <property type="protein sequence ID" value="EAW29946.1"/>
    <property type="molecule type" value="Genomic_DNA"/>
</dbReference>
<organism evidence="12 13">
    <name type="scientific">marine gamma proteobacterium HTCC2143</name>
    <dbReference type="NCBI Taxonomy" id="247633"/>
    <lineage>
        <taxon>Bacteria</taxon>
        <taxon>Pseudomonadati</taxon>
        <taxon>Pseudomonadota</taxon>
        <taxon>Gammaproteobacteria</taxon>
        <taxon>Cellvibrionales</taxon>
        <taxon>Spongiibacteraceae</taxon>
        <taxon>BD1-7 clade</taxon>
    </lineage>
</organism>
<feature type="binding site" evidence="10">
    <location>
        <position position="79"/>
    </location>
    <ligand>
        <name>Mn(2+)</name>
        <dbReference type="ChEBI" id="CHEBI:29035"/>
        <label>2</label>
    </ligand>
</feature>
<dbReference type="HAMAP" id="MF_00575">
    <property type="entry name" value="LpxH"/>
    <property type="match status" value="1"/>
</dbReference>
<feature type="binding site" evidence="10">
    <location>
        <position position="10"/>
    </location>
    <ligand>
        <name>Mn(2+)</name>
        <dbReference type="ChEBI" id="CHEBI:29035"/>
        <label>1</label>
    </ligand>
</feature>
<dbReference type="InterPro" id="IPR029052">
    <property type="entry name" value="Metallo-depent_PP-like"/>
</dbReference>
<sequence length="245" mass="27683">MTTLFISDLHLDPSRPAVSRAFFQFLKSEVTNADALYILGDFFEVWIGDDDDSELAQSVISSLRDLTASGIPIFLMHGNRDFLIGTQFLEQSGCQLLEDPTVIDLYGQAILLMHGDTLCTEDLAYIKFRAECRSEPWQSDLLSRPLAERRRLAIQMRADSKEANSNKASAIMDVSQHEVLRVMQSNQVTRMIHGHTHRPAVHEFNLLETDDSTGTRIVLGDWHATGWVLSYQSDSSYALEEFVID</sequence>
<evidence type="ECO:0000313" key="13">
    <source>
        <dbReference type="Proteomes" id="UP000004931"/>
    </source>
</evidence>
<proteinExistence type="inferred from homology"/>
<reference evidence="12 13" key="1">
    <citation type="journal article" date="2010" name="J. Bacteriol.">
        <title>Genome sequence of the oligotrophic marine Gammaproteobacterium HTCC2143, isolated from the Oregon Coast.</title>
        <authorList>
            <person name="Oh H.M."/>
            <person name="Kang I."/>
            <person name="Ferriera S."/>
            <person name="Giovannoni S.J."/>
            <person name="Cho J.C."/>
        </authorList>
    </citation>
    <scope>NUCLEOTIDE SEQUENCE [LARGE SCALE GENOMIC DNA]</scope>
    <source>
        <strain evidence="12 13">HTCC2143</strain>
    </source>
</reference>
<feature type="binding site" evidence="10">
    <location>
        <begin position="79"/>
        <end position="80"/>
    </location>
    <ligand>
        <name>substrate</name>
    </ligand>
</feature>
<comment type="pathway">
    <text evidence="10">Glycolipid biosynthesis; lipid IV(A) biosynthesis; lipid IV(A) from (3R)-3-hydroxytetradecanoyl-[acyl-carrier-protein] and UDP-N-acetyl-alpha-D-glucosamine: step 4/6.</text>
</comment>
<evidence type="ECO:0000256" key="8">
    <source>
        <dbReference type="ARBA" id="ARBA00023136"/>
    </source>
</evidence>
<dbReference type="NCBIfam" id="NF003743">
    <property type="entry name" value="PRK05340.1"/>
    <property type="match status" value="1"/>
</dbReference>
<keyword evidence="7 10" id="KW-0443">Lipid metabolism</keyword>
<evidence type="ECO:0000256" key="10">
    <source>
        <dbReference type="HAMAP-Rule" id="MF_00575"/>
    </source>
</evidence>
<dbReference type="eggNOG" id="COG2908">
    <property type="taxonomic scope" value="Bacteria"/>
</dbReference>
<dbReference type="GO" id="GO:0009245">
    <property type="term" value="P:lipid A biosynthetic process"/>
    <property type="evidence" value="ECO:0007669"/>
    <property type="project" value="UniProtKB-UniRule"/>
</dbReference>
<dbReference type="Gene3D" id="3.60.21.10">
    <property type="match status" value="1"/>
</dbReference>
<dbReference type="OrthoDB" id="9783283at2"/>
<name>A0YGS8_9GAMM</name>
<feature type="domain" description="Calcineurin-like phosphoesterase" evidence="11">
    <location>
        <begin position="1"/>
        <end position="199"/>
    </location>
</feature>
<dbReference type="CDD" id="cd07398">
    <property type="entry name" value="MPP_YbbF-LpxH"/>
    <property type="match status" value="1"/>
</dbReference>
<feature type="binding site" evidence="10">
    <location>
        <position position="114"/>
    </location>
    <ligand>
        <name>Mn(2+)</name>
        <dbReference type="ChEBI" id="CHEBI:29035"/>
        <label>2</label>
    </ligand>
</feature>
<feature type="binding site" evidence="10">
    <location>
        <position position="164"/>
    </location>
    <ligand>
        <name>substrate</name>
    </ligand>
</feature>
<dbReference type="GO" id="GO:0030145">
    <property type="term" value="F:manganese ion binding"/>
    <property type="evidence" value="ECO:0007669"/>
    <property type="project" value="UniProtKB-UniRule"/>
</dbReference>
<gene>
    <name evidence="10" type="primary">lpxH</name>
    <name evidence="12" type="ORF">GP2143_06624</name>
</gene>
<dbReference type="PANTHER" id="PTHR34990">
    <property type="entry name" value="UDP-2,3-DIACYLGLUCOSAMINE HYDROLASE-RELATED"/>
    <property type="match status" value="1"/>
</dbReference>
<feature type="binding site" evidence="10">
    <location>
        <position position="8"/>
    </location>
    <ligand>
        <name>Mn(2+)</name>
        <dbReference type="ChEBI" id="CHEBI:29035"/>
        <label>1</label>
    </ligand>
</feature>
<dbReference type="GO" id="GO:0008758">
    <property type="term" value="F:UDP-2,3-diacylglucosamine hydrolase activity"/>
    <property type="evidence" value="ECO:0007669"/>
    <property type="project" value="UniProtKB-UniRule"/>
</dbReference>
<dbReference type="SUPFAM" id="SSF56300">
    <property type="entry name" value="Metallo-dependent phosphatases"/>
    <property type="match status" value="1"/>
</dbReference>
<feature type="binding site" evidence="10">
    <location>
        <position position="122"/>
    </location>
    <ligand>
        <name>substrate</name>
    </ligand>
</feature>
<feature type="binding site" evidence="10">
    <location>
        <position position="195"/>
    </location>
    <ligand>
        <name>Mn(2+)</name>
        <dbReference type="ChEBI" id="CHEBI:29035"/>
        <label>2</label>
    </ligand>
</feature>
<keyword evidence="9 10" id="KW-0464">Manganese</keyword>
<comment type="catalytic activity">
    <reaction evidence="10">
        <text>UDP-2-N,3-O-bis[(3R)-3-hydroxytetradecanoyl]-alpha-D-glucosamine + H2O = 2-N,3-O-bis[(3R)-3-hydroxytetradecanoyl]-alpha-D-glucosaminyl 1-phosphate + UMP + 2 H(+)</text>
        <dbReference type="Rhea" id="RHEA:25213"/>
        <dbReference type="ChEBI" id="CHEBI:15377"/>
        <dbReference type="ChEBI" id="CHEBI:15378"/>
        <dbReference type="ChEBI" id="CHEBI:57865"/>
        <dbReference type="ChEBI" id="CHEBI:57957"/>
        <dbReference type="ChEBI" id="CHEBI:78847"/>
        <dbReference type="EC" id="3.6.1.54"/>
    </reaction>
</comment>
<evidence type="ECO:0000256" key="3">
    <source>
        <dbReference type="ARBA" id="ARBA00022519"/>
    </source>
</evidence>
<evidence type="ECO:0000256" key="9">
    <source>
        <dbReference type="ARBA" id="ARBA00023211"/>
    </source>
</evidence>
<evidence type="ECO:0000256" key="2">
    <source>
        <dbReference type="ARBA" id="ARBA00022516"/>
    </source>
</evidence>
<keyword evidence="3 10" id="KW-0997">Cell inner membrane</keyword>
<keyword evidence="13" id="KW-1185">Reference proteome</keyword>
<comment type="similarity">
    <text evidence="10">Belongs to the LpxH family.</text>
</comment>
<dbReference type="EC" id="3.6.1.54" evidence="10"/>
<comment type="cofactor">
    <cofactor evidence="10">
        <name>Mn(2+)</name>
        <dbReference type="ChEBI" id="CHEBI:29035"/>
    </cofactor>
    <text evidence="10">Binds 2 Mn(2+) ions per subunit in a binuclear metal center.</text>
</comment>
<dbReference type="AlphaFoldDB" id="A0YGS8"/>
<dbReference type="InterPro" id="IPR004843">
    <property type="entry name" value="Calcineurin-like_PHP"/>
</dbReference>
<accession>A0YGS8</accession>
<comment type="function">
    <text evidence="10">Hydrolyzes the pyrophosphate bond of UDP-2,3-diacylglucosamine to yield 2,3-diacylglucosamine 1-phosphate (lipid X) and UMP by catalyzing the attack of water at the alpha-P atom. Involved in the biosynthesis of lipid A, a phosphorylated glycolipid that anchors the lipopolysaccharide to the outer membrane of the cell.</text>
</comment>
<keyword evidence="8 10" id="KW-0472">Membrane</keyword>
<dbReference type="PANTHER" id="PTHR34990:SF1">
    <property type="entry name" value="UDP-2,3-DIACYLGLUCOSAMINE HYDROLASE"/>
    <property type="match status" value="1"/>
</dbReference>
<keyword evidence="5 10" id="KW-0479">Metal-binding</keyword>
<keyword evidence="6 10" id="KW-0378">Hydrolase</keyword>
<feature type="binding site" evidence="10">
    <location>
        <position position="41"/>
    </location>
    <ligand>
        <name>Mn(2+)</name>
        <dbReference type="ChEBI" id="CHEBI:29035"/>
        <label>1</label>
    </ligand>
</feature>
<feature type="binding site" evidence="10">
    <location>
        <position position="167"/>
    </location>
    <ligand>
        <name>substrate</name>
    </ligand>
</feature>
<keyword evidence="4 10" id="KW-0441">Lipid A biosynthesis</keyword>
<evidence type="ECO:0000256" key="7">
    <source>
        <dbReference type="ARBA" id="ARBA00023098"/>
    </source>
</evidence>